<dbReference type="RefSeq" id="WP_284311537.1">
    <property type="nucleotide sequence ID" value="NZ_BSPC01000015.1"/>
</dbReference>
<organism evidence="3 4">
    <name type="scientific">Labrys miyagiensis</name>
    <dbReference type="NCBI Taxonomy" id="346912"/>
    <lineage>
        <taxon>Bacteria</taxon>
        <taxon>Pseudomonadati</taxon>
        <taxon>Pseudomonadota</taxon>
        <taxon>Alphaproteobacteria</taxon>
        <taxon>Hyphomicrobiales</taxon>
        <taxon>Xanthobacteraceae</taxon>
        <taxon>Labrys</taxon>
    </lineage>
</organism>
<feature type="transmembrane region" description="Helical" evidence="1">
    <location>
        <begin position="7"/>
        <end position="29"/>
    </location>
</feature>
<dbReference type="EMBL" id="BSPC01000015">
    <property type="protein sequence ID" value="GLS18661.1"/>
    <property type="molecule type" value="Genomic_DNA"/>
</dbReference>
<name>A0ABQ6CEG5_9HYPH</name>
<dbReference type="InterPro" id="IPR003399">
    <property type="entry name" value="Mce/MlaD"/>
</dbReference>
<keyword evidence="1" id="KW-1133">Transmembrane helix</keyword>
<sequence>METRAHNALIGLFTLAVVAAALGFVVWFARISESQTVKRYEVDFPGSVSGLSVGSSVTFNGIRVGQVETLDINPKDPSGVVAMISVRQTTPVHTDTSARLEFASITANGNVQLIGGKLGAPDLLPEPGQEVAIIKAQRSELQNLFDSARDTVNQASSTMEHINTLISQNQDSISQTIQNIQTFTKALADNSGDVGQFLHNAGVAATSIARLADNLNGMSGDIQKLIQAVSPDKIDHIVSNVSAITDQFASFSKAFDSAKAQAAIDNISSFTKTLADIRDPLQTFATNASSLMAQLNTMAPKLDAGLDNINKITAAVDSKKVGQVVDNVTNFTAALGQNADELSGFIKDAHKVSSDLTGMTSKVAMALDSFNKVAAAIDPTKVNNVVGNVDKFAQSLGDSTTQVRQIVADASDLARKLNHTADQLDGIMNNITAMTSGQGGQGMFTEITETAKSIRQLANNLDARTAILSKNLDQFTGSGLRDYQQLAVDGQKTLQNIQRTLDGLQRNPQQLIFGPKSNIPDYKGK</sequence>
<comment type="caution">
    <text evidence="3">The sequence shown here is derived from an EMBL/GenBank/DDBJ whole genome shotgun (WGS) entry which is preliminary data.</text>
</comment>
<evidence type="ECO:0000256" key="1">
    <source>
        <dbReference type="SAM" id="Phobius"/>
    </source>
</evidence>
<feature type="domain" description="Mce/MlaD" evidence="2">
    <location>
        <begin position="40"/>
        <end position="115"/>
    </location>
</feature>
<accession>A0ABQ6CEG5</accession>
<keyword evidence="1" id="KW-0472">Membrane</keyword>
<proteinExistence type="predicted"/>
<protein>
    <submittedName>
        <fullName evidence="3">ABC transporter substrate-binding protein</fullName>
    </submittedName>
</protein>
<evidence type="ECO:0000313" key="3">
    <source>
        <dbReference type="EMBL" id="GLS18661.1"/>
    </source>
</evidence>
<dbReference type="SUPFAM" id="SSF58104">
    <property type="entry name" value="Methyl-accepting chemotaxis protein (MCP) signaling domain"/>
    <property type="match status" value="1"/>
</dbReference>
<keyword evidence="1" id="KW-0812">Transmembrane</keyword>
<dbReference type="Pfam" id="PF02470">
    <property type="entry name" value="MlaD"/>
    <property type="match status" value="1"/>
</dbReference>
<gene>
    <name evidence="3" type="ORF">GCM10007874_16780</name>
</gene>
<dbReference type="Gene3D" id="1.10.287.950">
    <property type="entry name" value="Methyl-accepting chemotaxis protein"/>
    <property type="match status" value="1"/>
</dbReference>
<dbReference type="PANTHER" id="PTHR36698:SF2">
    <property type="entry name" value="MCE_MLAD DOMAIN-CONTAINING PROTEIN"/>
    <property type="match status" value="1"/>
</dbReference>
<evidence type="ECO:0000313" key="4">
    <source>
        <dbReference type="Proteomes" id="UP001156882"/>
    </source>
</evidence>
<dbReference type="PANTHER" id="PTHR36698">
    <property type="entry name" value="BLL5892 PROTEIN"/>
    <property type="match status" value="1"/>
</dbReference>
<keyword evidence="4" id="KW-1185">Reference proteome</keyword>
<dbReference type="Proteomes" id="UP001156882">
    <property type="component" value="Unassembled WGS sequence"/>
</dbReference>
<evidence type="ECO:0000259" key="2">
    <source>
        <dbReference type="Pfam" id="PF02470"/>
    </source>
</evidence>
<reference evidence="4" key="1">
    <citation type="journal article" date="2019" name="Int. J. Syst. Evol. Microbiol.">
        <title>The Global Catalogue of Microorganisms (GCM) 10K type strain sequencing project: providing services to taxonomists for standard genome sequencing and annotation.</title>
        <authorList>
            <consortium name="The Broad Institute Genomics Platform"/>
            <consortium name="The Broad Institute Genome Sequencing Center for Infectious Disease"/>
            <person name="Wu L."/>
            <person name="Ma J."/>
        </authorList>
    </citation>
    <scope>NUCLEOTIDE SEQUENCE [LARGE SCALE GENOMIC DNA]</scope>
    <source>
        <strain evidence="4">NBRC 101365</strain>
    </source>
</reference>